<reference evidence="3" key="2">
    <citation type="journal article" date="2021" name="PeerJ">
        <title>Extensive microbial diversity within the chicken gut microbiome revealed by metagenomics and culture.</title>
        <authorList>
            <person name="Gilroy R."/>
            <person name="Ravi A."/>
            <person name="Getino M."/>
            <person name="Pursley I."/>
            <person name="Horton D.L."/>
            <person name="Alikhan N.F."/>
            <person name="Baker D."/>
            <person name="Gharbi K."/>
            <person name="Hall N."/>
            <person name="Watson M."/>
            <person name="Adriaenssens E.M."/>
            <person name="Foster-Nyarko E."/>
            <person name="Jarju S."/>
            <person name="Secka A."/>
            <person name="Antonio M."/>
            <person name="Oren A."/>
            <person name="Chaudhuri R.R."/>
            <person name="La Ragione R."/>
            <person name="Hildebrand F."/>
            <person name="Pallen M.J."/>
        </authorList>
    </citation>
    <scope>NUCLEOTIDE SEQUENCE</scope>
    <source>
        <strain evidence="3">CHK184-20233</strain>
    </source>
</reference>
<feature type="transmembrane region" description="Helical" evidence="2">
    <location>
        <begin position="16"/>
        <end position="38"/>
    </location>
</feature>
<reference evidence="3" key="1">
    <citation type="submission" date="2020-10" db="EMBL/GenBank/DDBJ databases">
        <authorList>
            <person name="Gilroy R."/>
        </authorList>
    </citation>
    <scope>NUCLEOTIDE SEQUENCE</scope>
    <source>
        <strain evidence="3">CHK184-20233</strain>
    </source>
</reference>
<evidence type="ECO:0000256" key="1">
    <source>
        <dbReference type="SAM" id="MobiDB-lite"/>
    </source>
</evidence>
<dbReference type="Proteomes" id="UP000824232">
    <property type="component" value="Unassembled WGS sequence"/>
</dbReference>
<organism evidence="3 4">
    <name type="scientific">Candidatus Onthousia excrementipullorum</name>
    <dbReference type="NCBI Taxonomy" id="2840884"/>
    <lineage>
        <taxon>Bacteria</taxon>
        <taxon>Bacillati</taxon>
        <taxon>Bacillota</taxon>
        <taxon>Bacilli</taxon>
        <taxon>Candidatus Onthousia</taxon>
    </lineage>
</organism>
<feature type="region of interest" description="Disordered" evidence="1">
    <location>
        <begin position="564"/>
        <end position="585"/>
    </location>
</feature>
<proteinExistence type="predicted"/>
<name>A0A9D1DTM9_9FIRM</name>
<sequence length="610" mass="66410">MKYKIKELMKADISKFYILGVGIICLLLVGGFFSYAMFTVSKERNNAISIVTGNLTYKLTVDGSEGNKLTVGAGETKEFTVVLSNPNNRTARFNFYYEGSLPTDVSAGYKTGDGVNTPPAATGVNLEKADASGSSNTYTIRVSNKSSSSVTITLGVQVGLDYNDLSLPDNGHLFEKVVTTGPVSDIVVDNLSSGDTYDDGTDTFITGEDPNNYIWYSGKLWRAVSVNNEAKTTKLVTQWNISTTTYNPSNQTNFEGSYMEDWLNDTTVDGFLGNLRDYENFIVTDAKWDATLDATSLGSITRPNGTTTVTASVGLLNMYEYQSSNNGKTNGYLNNGLSWWTLTPYSSSFVRNVNYNGNADYYSPSDTNGARPSINLKSSVKIVDGNGTVDNPYRLNGDNDTELSGTLLSSRYSGEYIKFGNEENNLYRIVSHENSTGTKIVSAEPLKDSGTFKTINFGSNTTFSSTNTVGSFLNGDYLTNYVGSPYTDMIEDSTTWYLGTVGSGTSYKLAKYTDTDMSGYTTTTDAKVGLLRFGELMSGQFDRYGNNTSYWTLTPYSSSSVRRVNDYGRASNGSPSNKNGARPSMNLKSNVQIVNGDGTLNSPFEIQLGS</sequence>
<evidence type="ECO:0000313" key="4">
    <source>
        <dbReference type="Proteomes" id="UP000824232"/>
    </source>
</evidence>
<keyword evidence="2" id="KW-0472">Membrane</keyword>
<evidence type="ECO:0000256" key="2">
    <source>
        <dbReference type="SAM" id="Phobius"/>
    </source>
</evidence>
<protein>
    <submittedName>
        <fullName evidence="3">Uncharacterized protein</fullName>
    </submittedName>
</protein>
<gene>
    <name evidence="3" type="ORF">IAB38_01170</name>
</gene>
<keyword evidence="2" id="KW-1133">Transmembrane helix</keyword>
<accession>A0A9D1DTM9</accession>
<dbReference type="EMBL" id="DVHC01000013">
    <property type="protein sequence ID" value="HIR58639.1"/>
    <property type="molecule type" value="Genomic_DNA"/>
</dbReference>
<keyword evidence="2" id="KW-0812">Transmembrane</keyword>
<evidence type="ECO:0000313" key="3">
    <source>
        <dbReference type="EMBL" id="HIR58639.1"/>
    </source>
</evidence>
<dbReference type="AlphaFoldDB" id="A0A9D1DTM9"/>
<comment type="caution">
    <text evidence="3">The sequence shown here is derived from an EMBL/GenBank/DDBJ whole genome shotgun (WGS) entry which is preliminary data.</text>
</comment>